<feature type="region of interest" description="Disordered" evidence="1">
    <location>
        <begin position="465"/>
        <end position="503"/>
    </location>
</feature>
<evidence type="ECO:0000256" key="1">
    <source>
        <dbReference type="SAM" id="MobiDB-lite"/>
    </source>
</evidence>
<evidence type="ECO:0000313" key="5">
    <source>
        <dbReference type="Proteomes" id="UP001295684"/>
    </source>
</evidence>
<dbReference type="Proteomes" id="UP001295684">
    <property type="component" value="Unassembled WGS sequence"/>
</dbReference>
<keyword evidence="2" id="KW-0812">Transmembrane</keyword>
<feature type="transmembrane region" description="Helical" evidence="2">
    <location>
        <begin position="277"/>
        <end position="302"/>
    </location>
</feature>
<reference evidence="4" key="1">
    <citation type="submission" date="2023-07" db="EMBL/GenBank/DDBJ databases">
        <authorList>
            <consortium name="AG Swart"/>
            <person name="Singh M."/>
            <person name="Singh A."/>
            <person name="Seah K."/>
            <person name="Emmerich C."/>
        </authorList>
    </citation>
    <scope>NUCLEOTIDE SEQUENCE</scope>
    <source>
        <strain evidence="4">DP1</strain>
    </source>
</reference>
<evidence type="ECO:0000259" key="3">
    <source>
        <dbReference type="Pfam" id="PF04547"/>
    </source>
</evidence>
<feature type="compositionally biased region" description="Low complexity" evidence="1">
    <location>
        <begin position="600"/>
        <end position="611"/>
    </location>
</feature>
<name>A0AAD1UT52_EUPCR</name>
<accession>A0AAD1UT52</accession>
<feature type="compositionally biased region" description="Basic and acidic residues" evidence="1">
    <location>
        <begin position="617"/>
        <end position="644"/>
    </location>
</feature>
<dbReference type="InterPro" id="IPR045122">
    <property type="entry name" value="Csc1-like"/>
</dbReference>
<dbReference type="PANTHER" id="PTHR13018:SF83">
    <property type="entry name" value="RRM DOMAIN-CONTAINING PROTEIN"/>
    <property type="match status" value="1"/>
</dbReference>
<feature type="compositionally biased region" description="Acidic residues" evidence="1">
    <location>
        <begin position="538"/>
        <end position="549"/>
    </location>
</feature>
<dbReference type="Pfam" id="PF04547">
    <property type="entry name" value="Anoctamin"/>
    <property type="match status" value="1"/>
</dbReference>
<feature type="transmembrane region" description="Helical" evidence="2">
    <location>
        <begin position="174"/>
        <end position="194"/>
    </location>
</feature>
<dbReference type="GO" id="GO:0005227">
    <property type="term" value="F:calcium-activated cation channel activity"/>
    <property type="evidence" value="ECO:0007669"/>
    <property type="project" value="InterPro"/>
</dbReference>
<keyword evidence="2" id="KW-1133">Transmembrane helix</keyword>
<feature type="compositionally biased region" description="Basic and acidic residues" evidence="1">
    <location>
        <begin position="588"/>
        <end position="599"/>
    </location>
</feature>
<dbReference type="GO" id="GO:0005886">
    <property type="term" value="C:plasma membrane"/>
    <property type="evidence" value="ECO:0007669"/>
    <property type="project" value="TreeGrafter"/>
</dbReference>
<comment type="caution">
    <text evidence="4">The sequence shown here is derived from an EMBL/GenBank/DDBJ whole genome shotgun (WGS) entry which is preliminary data.</text>
</comment>
<feature type="transmembrane region" description="Helical" evidence="2">
    <location>
        <begin position="214"/>
        <end position="231"/>
    </location>
</feature>
<evidence type="ECO:0000313" key="4">
    <source>
        <dbReference type="EMBL" id="CAI2371224.1"/>
    </source>
</evidence>
<gene>
    <name evidence="4" type="ORF">ECRASSUSDP1_LOCUS12544</name>
</gene>
<feature type="transmembrane region" description="Helical" evidence="2">
    <location>
        <begin position="134"/>
        <end position="153"/>
    </location>
</feature>
<dbReference type="AlphaFoldDB" id="A0AAD1UT52"/>
<feature type="transmembrane region" description="Helical" evidence="2">
    <location>
        <begin position="94"/>
        <end position="114"/>
    </location>
</feature>
<feature type="transmembrane region" description="Helical" evidence="2">
    <location>
        <begin position="359"/>
        <end position="379"/>
    </location>
</feature>
<dbReference type="EMBL" id="CAMPGE010012457">
    <property type="protein sequence ID" value="CAI2371224.1"/>
    <property type="molecule type" value="Genomic_DNA"/>
</dbReference>
<feature type="transmembrane region" description="Helical" evidence="2">
    <location>
        <begin position="329"/>
        <end position="350"/>
    </location>
</feature>
<evidence type="ECO:0000256" key="2">
    <source>
        <dbReference type="SAM" id="Phobius"/>
    </source>
</evidence>
<keyword evidence="5" id="KW-1185">Reference proteome</keyword>
<feature type="compositionally biased region" description="Basic and acidic residues" evidence="1">
    <location>
        <begin position="571"/>
        <end position="580"/>
    </location>
</feature>
<protein>
    <recommendedName>
        <fullName evidence="3">Anoctamin transmembrane domain-containing protein</fullName>
    </recommendedName>
</protein>
<feature type="domain" description="Anoctamin transmembrane" evidence="3">
    <location>
        <begin position="82"/>
        <end position="198"/>
    </location>
</feature>
<sequence>MYKANEKKNNKFCGKAFVIFNNQNVATKINDKLHVNSTKRVIKYIWKKIILCRARREDKPFTFKTQKAGEPTDIFWENLPITTATRFKRSMVSFLLMGCLLVFSFCCNLIFGLFKDSLERQYEDNGENFKIHHSLILMFYNILNAMVISFFNISLKGLAKILTEYERHDSYTPYTLSLAAKMILAMYINTAIIPLCVNHNEKYWFSSTGLISDIFYNTLSICFVGPILYFYDPTHLLKVCKRKREVKKGDKSTLTQRELNELYEGQEISLENRYTSAFLIILVCSTYTVLLPILPIICFFGFCYQYCLVKYMLVNHNTRPREVSHFIDFSATNIFVLILLVNGGSIWYFLTRLSDAQNFIAWLPLLLAGGLVLLPISYAEKVFKINEVRKSDEDTYESTIMKHHFNYQSSNPIGKDGKISFKRLSSYAVQDKFKQKDIIWGNLEKDIMNYPGLKKLISTDANPLGMQDFSPLPPRPLMERKSMRSKMSICQSDSDESEDERKYKTTKNILNSIYRDNKKNERNRSDTLKDKLTKIVEQSEDCPESEDENNLQAIGINLKKQKSSTETATFRNDEESDKSPSRVRSKKTVSEVEESKEMESSSSPSGSYSGEGESEESESHDNSESHENSSSHDNSESHENSENH</sequence>
<feature type="region of interest" description="Disordered" evidence="1">
    <location>
        <begin position="538"/>
        <end position="644"/>
    </location>
</feature>
<keyword evidence="2" id="KW-0472">Membrane</keyword>
<dbReference type="PANTHER" id="PTHR13018">
    <property type="entry name" value="PROBABLE MEMBRANE PROTEIN DUF221-RELATED"/>
    <property type="match status" value="1"/>
</dbReference>
<organism evidence="4 5">
    <name type="scientific">Euplotes crassus</name>
    <dbReference type="NCBI Taxonomy" id="5936"/>
    <lineage>
        <taxon>Eukaryota</taxon>
        <taxon>Sar</taxon>
        <taxon>Alveolata</taxon>
        <taxon>Ciliophora</taxon>
        <taxon>Intramacronucleata</taxon>
        <taxon>Spirotrichea</taxon>
        <taxon>Hypotrichia</taxon>
        <taxon>Euplotida</taxon>
        <taxon>Euplotidae</taxon>
        <taxon>Moneuplotes</taxon>
    </lineage>
</organism>
<dbReference type="InterPro" id="IPR049452">
    <property type="entry name" value="Anoctamin_TM"/>
</dbReference>
<proteinExistence type="predicted"/>